<feature type="transmembrane region" description="Helical" evidence="1">
    <location>
        <begin position="59"/>
        <end position="80"/>
    </location>
</feature>
<evidence type="ECO:0008006" key="3">
    <source>
        <dbReference type="Google" id="ProtNLM"/>
    </source>
</evidence>
<keyword evidence="1" id="KW-0812">Transmembrane</keyword>
<sequence>MDINYITWFIIGVISVSLPVFFMKTYTETNNIVWIILSVFAYLVLILSYSVILVDQNPAIIYAILKISSILLVTFFALLIYGNKLNLKSSIGILLGLISIYLLSSA</sequence>
<accession>A0A3G4ZNV2</accession>
<evidence type="ECO:0000313" key="2">
    <source>
        <dbReference type="EMBL" id="AYV75149.1"/>
    </source>
</evidence>
<gene>
    <name evidence="2" type="ORF">Terrestrivirus1_23</name>
</gene>
<dbReference type="InterPro" id="IPR037185">
    <property type="entry name" value="EmrE-like"/>
</dbReference>
<keyword evidence="1" id="KW-0472">Membrane</keyword>
<proteinExistence type="predicted"/>
<organism evidence="2">
    <name type="scientific">Terrestrivirus sp</name>
    <dbReference type="NCBI Taxonomy" id="2487775"/>
    <lineage>
        <taxon>Viruses</taxon>
        <taxon>Varidnaviria</taxon>
        <taxon>Bamfordvirae</taxon>
        <taxon>Nucleocytoviricota</taxon>
        <taxon>Megaviricetes</taxon>
        <taxon>Imitervirales</taxon>
        <taxon>Mimiviridae</taxon>
        <taxon>Klosneuvirinae</taxon>
    </lineage>
</organism>
<dbReference type="SUPFAM" id="SSF103481">
    <property type="entry name" value="Multidrug resistance efflux transporter EmrE"/>
    <property type="match status" value="1"/>
</dbReference>
<reference evidence="2" key="1">
    <citation type="submission" date="2018-10" db="EMBL/GenBank/DDBJ databases">
        <title>Hidden diversity of soil giant viruses.</title>
        <authorList>
            <person name="Schulz F."/>
            <person name="Alteio L."/>
            <person name="Goudeau D."/>
            <person name="Ryan E.M."/>
            <person name="Malmstrom R.R."/>
            <person name="Blanchard J."/>
            <person name="Woyke T."/>
        </authorList>
    </citation>
    <scope>NUCLEOTIDE SEQUENCE</scope>
    <source>
        <strain evidence="2">TEV1</strain>
    </source>
</reference>
<keyword evidence="1" id="KW-1133">Transmembrane helix</keyword>
<dbReference type="Gene3D" id="1.10.3730.20">
    <property type="match status" value="1"/>
</dbReference>
<feature type="transmembrane region" description="Helical" evidence="1">
    <location>
        <begin position="32"/>
        <end position="53"/>
    </location>
</feature>
<protein>
    <recommendedName>
        <fullName evidence="3">EamA domain-containing protein</fullName>
    </recommendedName>
</protein>
<name>A0A3G4ZNV2_9VIRU</name>
<feature type="transmembrane region" description="Helical" evidence="1">
    <location>
        <begin position="87"/>
        <end position="104"/>
    </location>
</feature>
<feature type="transmembrane region" description="Helical" evidence="1">
    <location>
        <begin position="6"/>
        <end position="23"/>
    </location>
</feature>
<evidence type="ECO:0000256" key="1">
    <source>
        <dbReference type="SAM" id="Phobius"/>
    </source>
</evidence>
<dbReference type="EMBL" id="MK071979">
    <property type="protein sequence ID" value="AYV75149.1"/>
    <property type="molecule type" value="Genomic_DNA"/>
</dbReference>